<comment type="caution">
    <text evidence="4">The sequence shown here is derived from an EMBL/GenBank/DDBJ whole genome shotgun (WGS) entry which is preliminary data.</text>
</comment>
<evidence type="ECO:0000313" key="5">
    <source>
        <dbReference type="Proteomes" id="UP001597460"/>
    </source>
</evidence>
<gene>
    <name evidence="4" type="ORF">ACFSVN_13285</name>
</gene>
<dbReference type="Pfam" id="PF13205">
    <property type="entry name" value="Big_5"/>
    <property type="match status" value="1"/>
</dbReference>
<name>A0ABW5JN01_9BACT</name>
<accession>A0ABW5JN01</accession>
<reference evidence="5" key="1">
    <citation type="journal article" date="2019" name="Int. J. Syst. Evol. Microbiol.">
        <title>The Global Catalogue of Microorganisms (GCM) 10K type strain sequencing project: providing services to taxonomists for standard genome sequencing and annotation.</title>
        <authorList>
            <consortium name="The Broad Institute Genomics Platform"/>
            <consortium name="The Broad Institute Genome Sequencing Center for Infectious Disease"/>
            <person name="Wu L."/>
            <person name="Ma J."/>
        </authorList>
    </citation>
    <scope>NUCLEOTIDE SEQUENCE [LARGE SCALE GENOMIC DNA]</scope>
    <source>
        <strain evidence="5">KCTC 52042</strain>
    </source>
</reference>
<sequence>MEIRPLLYRILVLAISGFMVSCATPIAPTGGPSDNKGPVLEFTEPETGTTNFEGKVFEFQFDEYINRSTVRGAITVEPDLGIEYDISWKRKKMFIEFEEPFPDSTTIIIKLGTEITDTRNNKIPSPITLAISTGDEIDSGEISGKILLAENGRAADEQRILLYRQPVDLSKRANYQAQTDTSGSFSFSYLAEGTYKALLVDDRNRNKIWDREIEAAYPFYEEFINLEKDGSKTLDVIYAVRKDTTKPELQGVGLFSQNRMRFRFSESIRLTDSTSIQVSDSSGNAYSSAFPLYVSPRERFVLFAQSSEPLLEEVAYSTEIKGITDMGGNEPSSASFSFTGTSQEDTTMQRIISVNGQNGLSQTDEFIVTYAAPITEPEITDSVVVIEGDVDFGDWPEISVEENKLKIGPQQEWIEGINYQFLIWNPVTQRRSMYEPEVWDSTEYGEMEINIENADSSDTYYARILGPNGMEVEFTGFTVSTIIPELSPVSYTLILFRDENDNQKWDTGSVSPYQSPEKYYVQRSINVQEGFISEVNVTFE</sequence>
<organism evidence="4 5">
    <name type="scientific">Gracilimonas halophila</name>
    <dbReference type="NCBI Taxonomy" id="1834464"/>
    <lineage>
        <taxon>Bacteria</taxon>
        <taxon>Pseudomonadati</taxon>
        <taxon>Balneolota</taxon>
        <taxon>Balneolia</taxon>
        <taxon>Balneolales</taxon>
        <taxon>Balneolaceae</taxon>
        <taxon>Gracilimonas</taxon>
    </lineage>
</organism>
<feature type="domain" description="SbsA Ig-like" evidence="3">
    <location>
        <begin position="34"/>
        <end position="130"/>
    </location>
</feature>
<dbReference type="Proteomes" id="UP001597460">
    <property type="component" value="Unassembled WGS sequence"/>
</dbReference>
<feature type="chain" id="PRO_5045340264" evidence="2">
    <location>
        <begin position="24"/>
        <end position="540"/>
    </location>
</feature>
<dbReference type="PROSITE" id="PS51257">
    <property type="entry name" value="PROKAR_LIPOPROTEIN"/>
    <property type="match status" value="1"/>
</dbReference>
<dbReference type="InterPro" id="IPR032812">
    <property type="entry name" value="SbsA_Ig"/>
</dbReference>
<evidence type="ECO:0000259" key="3">
    <source>
        <dbReference type="Pfam" id="PF13205"/>
    </source>
</evidence>
<proteinExistence type="predicted"/>
<feature type="signal peptide" evidence="2">
    <location>
        <begin position="1"/>
        <end position="23"/>
    </location>
</feature>
<evidence type="ECO:0000256" key="2">
    <source>
        <dbReference type="SAM" id="SignalP"/>
    </source>
</evidence>
<protein>
    <submittedName>
        <fullName evidence="4">Ig-like domain-containing protein</fullName>
    </submittedName>
</protein>
<dbReference type="RefSeq" id="WP_390303695.1">
    <property type="nucleotide sequence ID" value="NZ_JBHULI010000025.1"/>
</dbReference>
<evidence type="ECO:0000313" key="4">
    <source>
        <dbReference type="EMBL" id="MFD2533422.1"/>
    </source>
</evidence>
<keyword evidence="1 2" id="KW-0732">Signal</keyword>
<keyword evidence="5" id="KW-1185">Reference proteome</keyword>
<evidence type="ECO:0000256" key="1">
    <source>
        <dbReference type="ARBA" id="ARBA00022729"/>
    </source>
</evidence>
<dbReference type="EMBL" id="JBHULI010000025">
    <property type="protein sequence ID" value="MFD2533422.1"/>
    <property type="molecule type" value="Genomic_DNA"/>
</dbReference>